<evidence type="ECO:0000256" key="1">
    <source>
        <dbReference type="ARBA" id="ARBA00009013"/>
    </source>
</evidence>
<dbReference type="Gene3D" id="3.30.750.24">
    <property type="entry name" value="STAS domain"/>
    <property type="match status" value="1"/>
</dbReference>
<dbReference type="InterPro" id="IPR003658">
    <property type="entry name" value="Anti-sigma_ant"/>
</dbReference>
<dbReference type="CDD" id="cd07043">
    <property type="entry name" value="STAS_anti-anti-sigma_factors"/>
    <property type="match status" value="1"/>
</dbReference>
<dbReference type="NCBIfam" id="TIGR00377">
    <property type="entry name" value="ant_ant_sig"/>
    <property type="match status" value="1"/>
</dbReference>
<dbReference type="PROSITE" id="PS50801">
    <property type="entry name" value="STAS"/>
    <property type="match status" value="1"/>
</dbReference>
<dbReference type="PANTHER" id="PTHR33495:SF2">
    <property type="entry name" value="ANTI-SIGMA FACTOR ANTAGONIST TM_1081-RELATED"/>
    <property type="match status" value="1"/>
</dbReference>
<protein>
    <recommendedName>
        <fullName evidence="2">Anti-sigma factor antagonist</fullName>
    </recommendedName>
</protein>
<feature type="domain" description="STAS" evidence="3">
    <location>
        <begin position="5"/>
        <end position="102"/>
    </location>
</feature>
<gene>
    <name evidence="4" type="ORF">LV75_002701</name>
</gene>
<accession>A0ABT1IC40</accession>
<comment type="similarity">
    <text evidence="1 2">Belongs to the anti-sigma-factor antagonist family.</text>
</comment>
<evidence type="ECO:0000256" key="2">
    <source>
        <dbReference type="RuleBase" id="RU003749"/>
    </source>
</evidence>
<dbReference type="SUPFAM" id="SSF52091">
    <property type="entry name" value="SpoIIaa-like"/>
    <property type="match status" value="1"/>
</dbReference>
<comment type="caution">
    <text evidence="4">The sequence shown here is derived from an EMBL/GenBank/DDBJ whole genome shotgun (WGS) entry which is preliminary data.</text>
</comment>
<evidence type="ECO:0000313" key="4">
    <source>
        <dbReference type="EMBL" id="MCP2270200.1"/>
    </source>
</evidence>
<dbReference type="RefSeq" id="WP_253887183.1">
    <property type="nucleotide sequence ID" value="NZ_BAAAVB010000013.1"/>
</dbReference>
<dbReference type="InterPro" id="IPR002645">
    <property type="entry name" value="STAS_dom"/>
</dbReference>
<evidence type="ECO:0000313" key="5">
    <source>
        <dbReference type="Proteomes" id="UP001205185"/>
    </source>
</evidence>
<sequence>MSTLFTVSVEQEPDRTTLHASGEIDMGTVSTLADALDTAQESGSAVVVVDLTEVTFLASAGLAALVAADQRARTTGGALVVVSPPAGAVHRAITVSSLDRVLTLAEDAVTADRQVRERRDT</sequence>
<evidence type="ECO:0000259" key="3">
    <source>
        <dbReference type="PROSITE" id="PS50801"/>
    </source>
</evidence>
<dbReference type="InterPro" id="IPR036513">
    <property type="entry name" value="STAS_dom_sf"/>
</dbReference>
<organism evidence="4 5">
    <name type="scientific">Actinokineospora diospyrosa</name>
    <dbReference type="NCBI Taxonomy" id="103728"/>
    <lineage>
        <taxon>Bacteria</taxon>
        <taxon>Bacillati</taxon>
        <taxon>Actinomycetota</taxon>
        <taxon>Actinomycetes</taxon>
        <taxon>Pseudonocardiales</taxon>
        <taxon>Pseudonocardiaceae</taxon>
        <taxon>Actinokineospora</taxon>
    </lineage>
</organism>
<dbReference type="Proteomes" id="UP001205185">
    <property type="component" value="Unassembled WGS sequence"/>
</dbReference>
<dbReference type="EMBL" id="JAMTCO010000006">
    <property type="protein sequence ID" value="MCP2270200.1"/>
    <property type="molecule type" value="Genomic_DNA"/>
</dbReference>
<name>A0ABT1IC40_9PSEU</name>
<dbReference type="Pfam" id="PF01740">
    <property type="entry name" value="STAS"/>
    <property type="match status" value="1"/>
</dbReference>
<reference evidence="4 5" key="1">
    <citation type="submission" date="2022-06" db="EMBL/GenBank/DDBJ databases">
        <title>Genomic Encyclopedia of Archaeal and Bacterial Type Strains, Phase II (KMG-II): from individual species to whole genera.</title>
        <authorList>
            <person name="Goeker M."/>
        </authorList>
    </citation>
    <scope>NUCLEOTIDE SEQUENCE [LARGE SCALE GENOMIC DNA]</scope>
    <source>
        <strain evidence="4 5">DSM 44255</strain>
    </source>
</reference>
<keyword evidence="5" id="KW-1185">Reference proteome</keyword>
<dbReference type="PANTHER" id="PTHR33495">
    <property type="entry name" value="ANTI-SIGMA FACTOR ANTAGONIST TM_1081-RELATED-RELATED"/>
    <property type="match status" value="1"/>
</dbReference>
<proteinExistence type="inferred from homology"/>